<dbReference type="Pfam" id="PF04309">
    <property type="entry name" value="G3P_antiterm"/>
    <property type="match status" value="1"/>
</dbReference>
<sequence>MTFHNQSILPAVRKMRDFETLLTSSYTYIVLLDTHIGQLKSVVKEANRAGKKILLHADLVQGLRNDEHGAEFLCQEVKPAGLISTRSNVLSVAKRRGLLTVQRLFMLDSMALDTSYSMVRNTKPDCVEVMPGIIPQVFEELHEQIKVPIFAGGFIRSVDDVEAALRGGAAAVTTSKKDLWKHYEPK</sequence>
<dbReference type="AlphaFoldDB" id="A0A0J6CUW0"/>
<dbReference type="GO" id="GO:0003723">
    <property type="term" value="F:RNA binding"/>
    <property type="evidence" value="ECO:0007669"/>
    <property type="project" value="UniProtKB-KW"/>
</dbReference>
<dbReference type="InterPro" id="IPR006699">
    <property type="entry name" value="GlpP"/>
</dbReference>
<organism evidence="2 3">
    <name type="scientific">Guptibacillus hwajinpoensis</name>
    <dbReference type="NCBI Taxonomy" id="208199"/>
    <lineage>
        <taxon>Bacteria</taxon>
        <taxon>Bacillati</taxon>
        <taxon>Bacillota</taxon>
        <taxon>Bacilli</taxon>
        <taxon>Bacillales</taxon>
        <taxon>Guptibacillaceae</taxon>
        <taxon>Guptibacillus</taxon>
    </lineage>
</organism>
<proteinExistence type="predicted"/>
<keyword evidence="3" id="KW-1185">Reference proteome</keyword>
<dbReference type="GO" id="GO:0001072">
    <property type="term" value="F:transcription antitermination factor activity, RNA binding"/>
    <property type="evidence" value="ECO:0007669"/>
    <property type="project" value="TreeGrafter"/>
</dbReference>
<keyword evidence="1" id="KW-0805">Transcription regulation</keyword>
<reference evidence="2" key="1">
    <citation type="submission" date="2015-06" db="EMBL/GenBank/DDBJ databases">
        <authorList>
            <person name="Liu B."/>
            <person name="Wang J."/>
            <person name="Zhu Y."/>
            <person name="Liu G."/>
            <person name="Chen Q."/>
            <person name="Zheng C."/>
            <person name="Che J."/>
            <person name="Ge C."/>
            <person name="Shi H."/>
            <person name="Pan Z."/>
            <person name="Liu X."/>
        </authorList>
    </citation>
    <scope>NUCLEOTIDE SEQUENCE [LARGE SCALE GENOMIC DNA]</scope>
    <source>
        <strain evidence="2">DSM 16346</strain>
    </source>
</reference>
<dbReference type="GO" id="GO:0045893">
    <property type="term" value="P:positive regulation of DNA-templated transcription"/>
    <property type="evidence" value="ECO:0007669"/>
    <property type="project" value="TreeGrafter"/>
</dbReference>
<keyword evidence="1" id="KW-0694">RNA-binding</keyword>
<accession>A0A0J6CUW0</accession>
<dbReference type="PIRSF" id="PIRSF016897">
    <property type="entry name" value="GlpP"/>
    <property type="match status" value="1"/>
</dbReference>
<comment type="function">
    <text evidence="1">Regulates expression of the glpD operon. In the presence of glycerol 3-phosphate (G3P) causes antitermination of transcription of glpD at the inverted repeat of the leader region to enhance its transcription. Binds and stabilizes glpD leader mRNA.</text>
</comment>
<dbReference type="GO" id="GO:0006071">
    <property type="term" value="P:glycerol metabolic process"/>
    <property type="evidence" value="ECO:0007669"/>
    <property type="project" value="UniProtKB-UniRule"/>
</dbReference>
<evidence type="ECO:0000313" key="2">
    <source>
        <dbReference type="EMBL" id="KMM36983.1"/>
    </source>
</evidence>
<comment type="caution">
    <text evidence="2">The sequence shown here is derived from an EMBL/GenBank/DDBJ whole genome shotgun (WGS) entry which is preliminary data.</text>
</comment>
<evidence type="ECO:0000313" key="3">
    <source>
        <dbReference type="Proteomes" id="UP000035996"/>
    </source>
</evidence>
<protein>
    <recommendedName>
        <fullName evidence="1">Glycerol uptake operon antiterminator regulatory protein</fullName>
    </recommendedName>
</protein>
<dbReference type="PANTHER" id="PTHR35787">
    <property type="entry name" value="GLYCEROL UPTAKE OPERON ANTITERMINATOR REGULATORY PROTEIN"/>
    <property type="match status" value="1"/>
</dbReference>
<dbReference type="PANTHER" id="PTHR35787:SF1">
    <property type="entry name" value="GLYCEROL UPTAKE OPERON ANTITERMINATOR REGULATORY PROTEIN"/>
    <property type="match status" value="1"/>
</dbReference>
<evidence type="ECO:0000256" key="1">
    <source>
        <dbReference type="PIRNR" id="PIRNR016897"/>
    </source>
</evidence>
<dbReference type="OrthoDB" id="9799580at2"/>
<dbReference type="Proteomes" id="UP000035996">
    <property type="component" value="Unassembled WGS sequence"/>
</dbReference>
<keyword evidence="1" id="KW-0319">Glycerol metabolism</keyword>
<dbReference type="RefSeq" id="WP_048311703.1">
    <property type="nucleotide sequence ID" value="NZ_CP119526.1"/>
</dbReference>
<dbReference type="EMBL" id="LELK01000004">
    <property type="protein sequence ID" value="KMM36983.1"/>
    <property type="molecule type" value="Genomic_DNA"/>
</dbReference>
<dbReference type="GeneID" id="301325757"/>
<dbReference type="Gene3D" id="3.20.20.70">
    <property type="entry name" value="Aldolase class I"/>
    <property type="match status" value="1"/>
</dbReference>
<dbReference type="SUPFAM" id="SSF110391">
    <property type="entry name" value="GlpP-like"/>
    <property type="match status" value="1"/>
</dbReference>
<gene>
    <name evidence="2" type="ORF">AB986_13860</name>
</gene>
<dbReference type="STRING" id="157733.AB986_13860"/>
<keyword evidence="1" id="KW-0804">Transcription</keyword>
<dbReference type="InterPro" id="IPR013785">
    <property type="entry name" value="Aldolase_TIM"/>
</dbReference>
<name>A0A0J6CUW0_9BACL</name>